<protein>
    <submittedName>
        <fullName evidence="1">Proteasome regulatory particle subunit</fullName>
    </submittedName>
</protein>
<organism evidence="1 2">
    <name type="scientific">Spiromyces aspiralis</name>
    <dbReference type="NCBI Taxonomy" id="68401"/>
    <lineage>
        <taxon>Eukaryota</taxon>
        <taxon>Fungi</taxon>
        <taxon>Fungi incertae sedis</taxon>
        <taxon>Zoopagomycota</taxon>
        <taxon>Kickxellomycotina</taxon>
        <taxon>Kickxellomycetes</taxon>
        <taxon>Kickxellales</taxon>
        <taxon>Kickxellaceae</taxon>
        <taxon>Spiromyces</taxon>
    </lineage>
</organism>
<proteinExistence type="predicted"/>
<sequence length="468" mass="54240">MSSKSGLKDLSSSAKKKRGSKRLITTSVPQVPPLPIAQAFFQIQVQYKSLSRVEDAAQRKDIEEQIVCVGQELFNAIRKYKMAAYLGVVRDELRELMGEEGVGRLYLKSVEAILSSGKVEAGGEGSGAWPESLEGLQQALEASNQQDLREYEQRMEEEKEDDENEYCNYKLKRAEYYAQVGDYKAAIREYNEVIEHPKTMTEQKMYAMFGLLLLGLFYTDNKKMSGELMRAGLNLREQFEKTEELVDKKGDWDRRNRLRAYRCVWKVWQREFAGAAQLFLDTIATYESEELMTMGDFVEMGSLVCGMALGRPELKKRVVESPEFTREAKIRGYLNGLLGNLYYCHYDKFFLALAEVETRVLKLSRYWYPHRGYYVREMRIRAYAQLLESYRFIKLETVALKFGVSEEFIERDLARFIVGGRLHFTIDKVKGTVVNNRPDIKNQQYAEVIKQGDELLNRIQTLSRIIHI</sequence>
<name>A0ACC1HTB5_9FUNG</name>
<evidence type="ECO:0000313" key="1">
    <source>
        <dbReference type="EMBL" id="KAJ1679798.1"/>
    </source>
</evidence>
<evidence type="ECO:0000313" key="2">
    <source>
        <dbReference type="Proteomes" id="UP001145114"/>
    </source>
</evidence>
<dbReference type="Proteomes" id="UP001145114">
    <property type="component" value="Unassembled WGS sequence"/>
</dbReference>
<dbReference type="EMBL" id="JAMZIH010000175">
    <property type="protein sequence ID" value="KAJ1679798.1"/>
    <property type="molecule type" value="Genomic_DNA"/>
</dbReference>
<accession>A0ACC1HTB5</accession>
<comment type="caution">
    <text evidence="1">The sequence shown here is derived from an EMBL/GenBank/DDBJ whole genome shotgun (WGS) entry which is preliminary data.</text>
</comment>
<keyword evidence="1" id="KW-0647">Proteasome</keyword>
<gene>
    <name evidence="1" type="primary">RPN7</name>
    <name evidence="1" type="ORF">EV182_001309</name>
</gene>
<reference evidence="1" key="1">
    <citation type="submission" date="2022-06" db="EMBL/GenBank/DDBJ databases">
        <title>Phylogenomic reconstructions and comparative analyses of Kickxellomycotina fungi.</title>
        <authorList>
            <person name="Reynolds N.K."/>
            <person name="Stajich J.E."/>
            <person name="Barry K."/>
            <person name="Grigoriev I.V."/>
            <person name="Crous P."/>
            <person name="Smith M.E."/>
        </authorList>
    </citation>
    <scope>NUCLEOTIDE SEQUENCE</scope>
    <source>
        <strain evidence="1">RSA 2271</strain>
    </source>
</reference>
<keyword evidence="2" id="KW-1185">Reference proteome</keyword>